<evidence type="ECO:0000256" key="2">
    <source>
        <dbReference type="ARBA" id="ARBA00004308"/>
    </source>
</evidence>
<evidence type="ECO:0000256" key="10">
    <source>
        <dbReference type="ARBA" id="ARBA00022734"/>
    </source>
</evidence>
<evidence type="ECO:0000256" key="14">
    <source>
        <dbReference type="ARBA" id="ARBA00023180"/>
    </source>
</evidence>
<dbReference type="GO" id="GO:0000139">
    <property type="term" value="C:Golgi membrane"/>
    <property type="evidence" value="ECO:0007669"/>
    <property type="project" value="UniProtKB-ARBA"/>
</dbReference>
<evidence type="ECO:0000256" key="9">
    <source>
        <dbReference type="ARBA" id="ARBA00022723"/>
    </source>
</evidence>
<evidence type="ECO:0000256" key="4">
    <source>
        <dbReference type="ARBA" id="ARBA00005680"/>
    </source>
</evidence>
<dbReference type="FunFam" id="2.80.10.50:FF:000047">
    <property type="entry name" value="Polypeptide N-acetylgalactosaminyltransferase"/>
    <property type="match status" value="1"/>
</dbReference>
<keyword evidence="13" id="KW-1015">Disulfide bond</keyword>
<dbReference type="OrthoDB" id="5988548at2759"/>
<evidence type="ECO:0000256" key="1">
    <source>
        <dbReference type="ARBA" id="ARBA00004167"/>
    </source>
</evidence>
<organism evidence="18">
    <name type="scientific">Medioppia subpectinata</name>
    <dbReference type="NCBI Taxonomy" id="1979941"/>
    <lineage>
        <taxon>Eukaryota</taxon>
        <taxon>Metazoa</taxon>
        <taxon>Ecdysozoa</taxon>
        <taxon>Arthropoda</taxon>
        <taxon>Chelicerata</taxon>
        <taxon>Arachnida</taxon>
        <taxon>Acari</taxon>
        <taxon>Acariformes</taxon>
        <taxon>Sarcoptiformes</taxon>
        <taxon>Oribatida</taxon>
        <taxon>Brachypylina</taxon>
        <taxon>Oppioidea</taxon>
        <taxon>Oppiidae</taxon>
        <taxon>Medioppia</taxon>
    </lineage>
</organism>
<keyword evidence="19" id="KW-1185">Reference proteome</keyword>
<evidence type="ECO:0000313" key="18">
    <source>
        <dbReference type="EMBL" id="CAD7638406.1"/>
    </source>
</evidence>
<feature type="domain" description="Ricin B lectin" evidence="17">
    <location>
        <begin position="60"/>
        <end position="181"/>
    </location>
</feature>
<dbReference type="CDD" id="cd23433">
    <property type="entry name" value="beta-trefoil_Ricin_GALNT1-like"/>
    <property type="match status" value="1"/>
</dbReference>
<proteinExistence type="inferred from homology"/>
<dbReference type="SUPFAM" id="SSF50370">
    <property type="entry name" value="Ricin B-like lectins"/>
    <property type="match status" value="1"/>
</dbReference>
<keyword evidence="14" id="KW-0325">Glycoprotein</keyword>
<comment type="pathway">
    <text evidence="3">Protein modification; protein glycosylation.</text>
</comment>
<feature type="non-terminal residue" evidence="18">
    <location>
        <position position="1"/>
    </location>
</feature>
<evidence type="ECO:0000256" key="3">
    <source>
        <dbReference type="ARBA" id="ARBA00004922"/>
    </source>
</evidence>
<comment type="similarity">
    <text evidence="4">Belongs to the glycosyltransferase 2 family. GalNAc-T subfamily.</text>
</comment>
<dbReference type="AlphaFoldDB" id="A0A7R9QAC6"/>
<evidence type="ECO:0000256" key="7">
    <source>
        <dbReference type="ARBA" id="ARBA00022679"/>
    </source>
</evidence>
<keyword evidence="7" id="KW-0808">Transferase</keyword>
<dbReference type="GO" id="GO:0046872">
    <property type="term" value="F:metal ion binding"/>
    <property type="evidence" value="ECO:0007669"/>
    <property type="project" value="UniProtKB-KW"/>
</dbReference>
<evidence type="ECO:0000256" key="5">
    <source>
        <dbReference type="ARBA" id="ARBA00012644"/>
    </source>
</evidence>
<dbReference type="EMBL" id="CAJPIZ010020785">
    <property type="protein sequence ID" value="CAG2117419.1"/>
    <property type="molecule type" value="Genomic_DNA"/>
</dbReference>
<evidence type="ECO:0000256" key="6">
    <source>
        <dbReference type="ARBA" id="ARBA00022676"/>
    </source>
</evidence>
<keyword evidence="10" id="KW-0430">Lectin</keyword>
<dbReference type="PANTHER" id="PTHR11675">
    <property type="entry name" value="N-ACETYLGALACTOSAMINYLTRANSFERASE"/>
    <property type="match status" value="1"/>
</dbReference>
<protein>
    <recommendedName>
        <fullName evidence="5">polypeptide N-acetylgalactosaminyltransferase</fullName>
        <ecNumber evidence="5">2.4.1.41</ecNumber>
    </recommendedName>
</protein>
<dbReference type="Gene3D" id="1.10.8.460">
    <property type="entry name" value="ppGaNTase-T1 linker domain-like"/>
    <property type="match status" value="1"/>
</dbReference>
<dbReference type="PROSITE" id="PS50231">
    <property type="entry name" value="RICIN_B_LECTIN"/>
    <property type="match status" value="1"/>
</dbReference>
<evidence type="ECO:0000259" key="17">
    <source>
        <dbReference type="SMART" id="SM00458"/>
    </source>
</evidence>
<evidence type="ECO:0000256" key="12">
    <source>
        <dbReference type="ARBA" id="ARBA00023136"/>
    </source>
</evidence>
<dbReference type="EC" id="2.4.1.41" evidence="5"/>
<dbReference type="EMBL" id="OC875360">
    <property type="protein sequence ID" value="CAD7638406.1"/>
    <property type="molecule type" value="Genomic_DNA"/>
</dbReference>
<keyword evidence="9" id="KW-0479">Metal-binding</keyword>
<dbReference type="Gene3D" id="2.80.10.50">
    <property type="match status" value="1"/>
</dbReference>
<comment type="catalytic activity">
    <reaction evidence="15">
        <text>L-threonyl-[protein] + UDP-N-acetyl-alpha-D-galactosamine = a 3-O-[N-acetyl-alpha-D-galactosaminyl]-L-threonyl-[protein] + UDP + H(+)</text>
        <dbReference type="Rhea" id="RHEA:52424"/>
        <dbReference type="Rhea" id="RHEA-COMP:11060"/>
        <dbReference type="Rhea" id="RHEA-COMP:11689"/>
        <dbReference type="ChEBI" id="CHEBI:15378"/>
        <dbReference type="ChEBI" id="CHEBI:30013"/>
        <dbReference type="ChEBI" id="CHEBI:58223"/>
        <dbReference type="ChEBI" id="CHEBI:67138"/>
        <dbReference type="ChEBI" id="CHEBI:87075"/>
        <dbReference type="EC" id="2.4.1.41"/>
    </reaction>
</comment>
<dbReference type="SMART" id="SM00458">
    <property type="entry name" value="RICIN"/>
    <property type="match status" value="1"/>
</dbReference>
<keyword evidence="12" id="KW-0472">Membrane</keyword>
<keyword evidence="11" id="KW-1133">Transmembrane helix</keyword>
<dbReference type="InterPro" id="IPR000772">
    <property type="entry name" value="Ricin_B_lectin"/>
</dbReference>
<name>A0A7R9QAC6_9ACAR</name>
<keyword evidence="6" id="KW-0328">Glycosyltransferase</keyword>
<evidence type="ECO:0000256" key="15">
    <source>
        <dbReference type="ARBA" id="ARBA00050905"/>
    </source>
</evidence>
<comment type="subcellular location">
    <subcellularLocation>
        <location evidence="2">Endomembrane system</location>
    </subcellularLocation>
    <subcellularLocation>
        <location evidence="1">Membrane</location>
        <topology evidence="1">Single-pass membrane protein</topology>
    </subcellularLocation>
</comment>
<dbReference type="GO" id="GO:0006493">
    <property type="term" value="P:protein O-linked glycosylation"/>
    <property type="evidence" value="ECO:0007669"/>
    <property type="project" value="TreeGrafter"/>
</dbReference>
<dbReference type="PANTHER" id="PTHR11675:SF101">
    <property type="entry name" value="POLYPEPTIDE N-ACETYLGALACTOSAMINYLTRANSFERASE 5"/>
    <property type="match status" value="1"/>
</dbReference>
<reference evidence="18" key="1">
    <citation type="submission" date="2020-11" db="EMBL/GenBank/DDBJ databases">
        <authorList>
            <person name="Tran Van P."/>
        </authorList>
    </citation>
    <scope>NUCLEOTIDE SEQUENCE</scope>
</reference>
<dbReference type="Pfam" id="PF00652">
    <property type="entry name" value="Ricin_B_lectin"/>
    <property type="match status" value="1"/>
</dbReference>
<keyword evidence="8" id="KW-0812">Transmembrane</keyword>
<evidence type="ECO:0000256" key="11">
    <source>
        <dbReference type="ARBA" id="ARBA00022989"/>
    </source>
</evidence>
<sequence length="204" mass="23707">VWLDEWKDFYYAINPAAKKAEMGNTESRKQLRRDLKCKSFRWYLENIYPESSMPLDYYSLGDIKNIDNNNCLDTYGRKSGENLAMTQCHGLGGNQVFAYSKRKQIMSDDNCLDASDAKSSVKLIRCHGMGGNQMWDYSERTKVIVHRNTGLCLDKADPEKDSTLPVLKRCDGRNSQKWQMKSNFKWQTSKQEINENDRESDNML</sequence>
<evidence type="ECO:0000256" key="16">
    <source>
        <dbReference type="ARBA" id="ARBA00052209"/>
    </source>
</evidence>
<dbReference type="Proteomes" id="UP000759131">
    <property type="component" value="Unassembled WGS sequence"/>
</dbReference>
<evidence type="ECO:0000313" key="19">
    <source>
        <dbReference type="Proteomes" id="UP000759131"/>
    </source>
</evidence>
<dbReference type="GO" id="GO:0030246">
    <property type="term" value="F:carbohydrate binding"/>
    <property type="evidence" value="ECO:0007669"/>
    <property type="project" value="UniProtKB-KW"/>
</dbReference>
<dbReference type="InterPro" id="IPR035992">
    <property type="entry name" value="Ricin_B-like_lectins"/>
</dbReference>
<evidence type="ECO:0000256" key="8">
    <source>
        <dbReference type="ARBA" id="ARBA00022692"/>
    </source>
</evidence>
<evidence type="ECO:0000256" key="13">
    <source>
        <dbReference type="ARBA" id="ARBA00023157"/>
    </source>
</evidence>
<accession>A0A7R9QAC6</accession>
<comment type="catalytic activity">
    <reaction evidence="16">
        <text>L-seryl-[protein] + UDP-N-acetyl-alpha-D-galactosamine = a 3-O-[N-acetyl-alpha-D-galactosaminyl]-L-seryl-[protein] + UDP + H(+)</text>
        <dbReference type="Rhea" id="RHEA:23956"/>
        <dbReference type="Rhea" id="RHEA-COMP:9863"/>
        <dbReference type="Rhea" id="RHEA-COMP:12788"/>
        <dbReference type="ChEBI" id="CHEBI:15378"/>
        <dbReference type="ChEBI" id="CHEBI:29999"/>
        <dbReference type="ChEBI" id="CHEBI:53604"/>
        <dbReference type="ChEBI" id="CHEBI:58223"/>
        <dbReference type="ChEBI" id="CHEBI:67138"/>
        <dbReference type="EC" id="2.4.1.41"/>
    </reaction>
</comment>
<gene>
    <name evidence="18" type="ORF">OSB1V03_LOCUS17372</name>
</gene>
<dbReference type="GO" id="GO:0004653">
    <property type="term" value="F:polypeptide N-acetylgalactosaminyltransferase activity"/>
    <property type="evidence" value="ECO:0007669"/>
    <property type="project" value="UniProtKB-EC"/>
</dbReference>